<keyword evidence="1" id="KW-0812">Transmembrane</keyword>
<protein>
    <submittedName>
        <fullName evidence="2">Uncharacterized protein</fullName>
    </submittedName>
</protein>
<keyword evidence="1" id="KW-1133">Transmembrane helix</keyword>
<reference evidence="2" key="2">
    <citation type="submission" date="2025-08" db="UniProtKB">
        <authorList>
            <consortium name="Ensembl"/>
        </authorList>
    </citation>
    <scope>IDENTIFICATION</scope>
</reference>
<keyword evidence="1" id="KW-0472">Membrane</keyword>
<feature type="transmembrane region" description="Helical" evidence="1">
    <location>
        <begin position="20"/>
        <end position="43"/>
    </location>
</feature>
<dbReference type="Ensembl" id="ENSSSCT00000092261.1">
    <property type="protein sequence ID" value="ENSSSCP00000075539.1"/>
    <property type="gene ID" value="ENSSSCG00000053153.1"/>
</dbReference>
<feature type="transmembrane region" description="Helical" evidence="1">
    <location>
        <begin position="55"/>
        <end position="79"/>
    </location>
</feature>
<proteinExistence type="predicted"/>
<name>A0A8W4F857_PIG</name>
<evidence type="ECO:0000256" key="1">
    <source>
        <dbReference type="SAM" id="Phobius"/>
    </source>
</evidence>
<organism evidence="2 3">
    <name type="scientific">Sus scrofa</name>
    <name type="common">Pig</name>
    <dbReference type="NCBI Taxonomy" id="9823"/>
    <lineage>
        <taxon>Eukaryota</taxon>
        <taxon>Metazoa</taxon>
        <taxon>Chordata</taxon>
        <taxon>Craniata</taxon>
        <taxon>Vertebrata</taxon>
        <taxon>Euteleostomi</taxon>
        <taxon>Mammalia</taxon>
        <taxon>Eutheria</taxon>
        <taxon>Laurasiatheria</taxon>
        <taxon>Artiodactyla</taxon>
        <taxon>Suina</taxon>
        <taxon>Suidae</taxon>
        <taxon>Sus</taxon>
    </lineage>
</organism>
<evidence type="ECO:0000313" key="2">
    <source>
        <dbReference type="Ensembl" id="ENSSSCP00000075539.1"/>
    </source>
</evidence>
<dbReference type="AlphaFoldDB" id="A0A8W4F857"/>
<reference evidence="2" key="1">
    <citation type="journal article" date="2020" name="Gigascience">
        <title>An improved pig reference genome sequence to enable pig genetics and genomics research.</title>
        <authorList>
            <person name="Warr A."/>
            <person name="Affara N."/>
            <person name="Aken B."/>
            <person name="Beiki H."/>
            <person name="Bickhart D.M."/>
            <person name="Billis K."/>
            <person name="Chow W."/>
            <person name="Eory L."/>
            <person name="Finlayson H.A."/>
            <person name="Flicek P."/>
            <person name="Giron C.G."/>
            <person name="Griffin D.K."/>
            <person name="Hall R."/>
            <person name="Hannum G."/>
            <person name="Hourlier T."/>
            <person name="Howe K."/>
            <person name="Hume D.A."/>
            <person name="Izuogu O."/>
            <person name="Kim K."/>
            <person name="Koren S."/>
            <person name="Liu H."/>
            <person name="Manchanda N."/>
            <person name="Martin F.J."/>
            <person name="Nonneman D.J."/>
            <person name="O'Connor R.E."/>
            <person name="Phillippy A.M."/>
            <person name="Rohrer G.A."/>
            <person name="Rosen B.D."/>
            <person name="Rund L.A."/>
            <person name="Sargent C.A."/>
            <person name="Schook L.B."/>
            <person name="Schroeder S.G."/>
            <person name="Schwartz A.S."/>
            <person name="Skinner B.M."/>
            <person name="Talbot R."/>
            <person name="Tseng E."/>
            <person name="Tuggle C.K."/>
            <person name="Watson M."/>
            <person name="Smith T.P.L."/>
            <person name="Archibald A.L."/>
        </authorList>
    </citation>
    <scope>NUCLEOTIDE SEQUENCE [LARGE SCALE GENOMIC DNA]</scope>
    <source>
        <strain evidence="2">Duroc</strain>
    </source>
</reference>
<evidence type="ECO:0000313" key="3">
    <source>
        <dbReference type="Proteomes" id="UP000008227"/>
    </source>
</evidence>
<reference evidence="2" key="3">
    <citation type="submission" date="2025-09" db="UniProtKB">
        <authorList>
            <consortium name="Ensembl"/>
        </authorList>
    </citation>
    <scope>IDENTIFICATION</scope>
</reference>
<sequence>MLNIFSCVSWPSICLLWRTVCVALLPIFAWGCLVFFFFFFFLINPLSVDPLAKIFSHSVGCLLIFPTCLLLVLLPLLLVSNPKTYHQDLCQGVYTYFSF</sequence>
<keyword evidence="3" id="KW-1185">Reference proteome</keyword>
<accession>A0A8W4F857</accession>
<dbReference type="Proteomes" id="UP000008227">
    <property type="component" value="Chromosome 8"/>
</dbReference>